<keyword evidence="7" id="KW-1185">Reference proteome</keyword>
<dbReference type="InterPro" id="IPR025110">
    <property type="entry name" value="AMP-bd_C"/>
</dbReference>
<dbReference type="Pfam" id="PF00501">
    <property type="entry name" value="AMP-binding"/>
    <property type="match status" value="2"/>
</dbReference>
<dbReference type="Gene3D" id="3.40.50.980">
    <property type="match status" value="4"/>
</dbReference>
<dbReference type="Pfam" id="PF00550">
    <property type="entry name" value="PP-binding"/>
    <property type="match status" value="2"/>
</dbReference>
<dbReference type="Gene3D" id="3.30.559.30">
    <property type="entry name" value="Nonribosomal peptide synthetase, condensation domain"/>
    <property type="match status" value="2"/>
</dbReference>
<dbReference type="InterPro" id="IPR029058">
    <property type="entry name" value="AB_hydrolase_fold"/>
</dbReference>
<dbReference type="Gene3D" id="3.40.50.1820">
    <property type="entry name" value="alpha/beta hydrolase"/>
    <property type="match status" value="1"/>
</dbReference>
<dbReference type="PROSITE" id="PS00012">
    <property type="entry name" value="PHOSPHOPANTETHEINE"/>
    <property type="match status" value="2"/>
</dbReference>
<dbReference type="SUPFAM" id="SSF47336">
    <property type="entry name" value="ACP-like"/>
    <property type="match status" value="2"/>
</dbReference>
<dbReference type="Pfam" id="PF13193">
    <property type="entry name" value="AMP-binding_C"/>
    <property type="match status" value="1"/>
</dbReference>
<dbReference type="RefSeq" id="WP_321543837.1">
    <property type="nucleotide sequence ID" value="NZ_JAXIVS010000001.1"/>
</dbReference>
<dbReference type="SMART" id="SM00823">
    <property type="entry name" value="PKS_PP"/>
    <property type="match status" value="2"/>
</dbReference>
<name>A0ABU5GXA3_9BACT</name>
<dbReference type="Gene3D" id="1.10.1200.10">
    <property type="entry name" value="ACP-like"/>
    <property type="match status" value="1"/>
</dbReference>
<dbReference type="InterPro" id="IPR009081">
    <property type="entry name" value="PP-bd_ACP"/>
</dbReference>
<dbReference type="InterPro" id="IPR023213">
    <property type="entry name" value="CAT-like_dom_sf"/>
</dbReference>
<feature type="region of interest" description="Disordered" evidence="4">
    <location>
        <begin position="1"/>
        <end position="34"/>
    </location>
</feature>
<dbReference type="InterPro" id="IPR006162">
    <property type="entry name" value="Ppantetheine_attach_site"/>
</dbReference>
<dbReference type="SUPFAM" id="SSF52777">
    <property type="entry name" value="CoA-dependent acyltransferases"/>
    <property type="match status" value="4"/>
</dbReference>
<evidence type="ECO:0000259" key="5">
    <source>
        <dbReference type="PROSITE" id="PS50075"/>
    </source>
</evidence>
<dbReference type="InterPro" id="IPR020806">
    <property type="entry name" value="PKS_PP-bd"/>
</dbReference>
<sequence length="2432" mass="271251">MTQRRDGNEAQPRQGQDPRPGEQTAPPAKRKRTSFPLSFGQQRLWVLDQFEPGSPLYNVSGALRMRGRLDVAALERSLNEIIARHEALRSTFTLEQGVPMQLIAPTAQLPLPVVDLSNLEPEAREHEVQRLGGQEARRGFDLAQGPLMRAQLLRLSPTEHVLLLTMHHIASDGWSVGVFFKELAALYGAFSQGRPSPLKPLPIQYVDYAAWQRKWLQGEALEKHLRFWKQRLSGVEPLDLKTDRPRGAQGSRGARHHLRLSRELTEGLRALGRRRGATLFMTLLAGFKALLWRYTRQDDIVVGTSVANRNRPELEGLIGFFVNTLALRTDLTGDVPFTELLERVRKGTVEAYAHQDTPFDRVVEAVQPERDLTRSPLFQVMFELQPSPDQALQLPGVALELADLETGTAKFDLLFTMEEGAHGLKGTVEYDAHLFDAETIARMVGHFEVLLSGAVTQPQTRLSALPLLTAPEQQQLVVDWNQTQRPSEQEGLFCELFEAQVARTPEARAVVCEGQALTYAELNARANQVAHALQAQGAGPERIVGVLQDRGNEYLISLLGILKAGAVYVPLDPALPNPRLATIVQQSGCGWVLTEQKYLARATELTPASPVLDVAALLGAGHPTRNPEHRVDPKGLAYVIFTSGSTGLPKGAMIEHRGMKNHLLAKVDDLALGPQDVVAQVAVQSFDVSIWQFLCALLVGGCTAVFRDEKAWEPVQLLRQMAQDGVTLLETVPSHMKLIVEELEARKASYDLSALRWFFLNGEALPSDLCVRWFQLYPHIPMVNAYGPTECSDDVTHYKMLVSPPTRYPWMPINGTLPNLRIYVLDPWQRPVPVGVIGELCVGGVGVGRGYLGDPGRTATIYVPDPFSTEPGARLYRTGDVVRYRNDGTIEFLGRSDHQVKIRGIRIEIGEIESALRKHLGVGTCVVLARQDGGQEKRLVAYVTPREGQPPAAPHELAEFLKAQLSTAMVPSAFVQLEALPLTLNGKVDRKALPAPSGDQAAPARAYLAPSTPTEQQVAALWQELLGVNRVGADDNFFDLGGHSLAAIQLISRLRTALGVELSIREVFEGPTVAQVAGRIDARSNRPGSALFLEHPLVRLPPQEHAPLSTVQLPEWYMFELEPQSALYNVNVSDVQLVGEVDVAAFVRAWQTLIARHSALRTWFGYVDGKPVQRVLPRLDITREDIYVDCRHVPEEQVDAELERRVSELNNAPFDLKRAPVFRLKLLEFPGKRFQFVFVTHHIVWDEVSTMNMARELAELYRAYTSGREPELPELKVEYTDYAHWLQGALASGRLEPQRQYWLKQLTPVPPALDLPTDFPRPHLQTFNGDTVSSQVPAATMARLAPFLAEHNVTPFIFYLAVLNLQLHRLSRQRDFVIGTPIANRDDAAMEPMLGLFATAMPMRCRLERELSFLELLQYTREASIDAYENHLYPSVLAIQEVNPQLDLSRNRLFSVMYGVQNNKTRLMSQLSFGELALRFTNFESPEFQNARFDLTYVVDQLGEDTLVQLNYNKDLFLRASAERMLEQFFSLTDQVVREPGKPLWAYRMLSEQDGQQALRRLAGPELPLAPEPGGIHTRLSAQARRTPDAVALESEHGQVTYRQLEETSDRWAHWLIARGVRAEERVALLFEPSVEMVTAMLAVLKAGATYVPLHPDHPAERQAHVFERSGARLLLTHGALDAPVLQGREGVVRMEVHAAEVAKLPTGTPAREVLADQLAYILYTSGTTGTPKGIEIAHRGLHNLLDSTQRDYDLGAKDAVLFITPFDFDASILDLFWPLSVGARVVLPQAGEGKSPERLAARVARHGVTVFQTVPLMLDALVKAQRAGGLPPLPSLRVVICGGAYLTRELRDRFRATFPCRLVNHYGPTEVTVDATRFDCAEPVDAEIVPIGRPLANTQVRVLDEHLQPVPPGVKGELFVSSPGLARGYSGDPVRTALQFIPDPYATVPGSRMYRTGDLGRYSDEGTLHFVARVDKQVKVRGNRVELEEVESRLTALPPVARGVVRHQPLPGGGDTLVAYVELRERFSRLRGDTAHRLYTLAQRPELRRPMDALHADSWPEYFLANRAVRELWPRLATEFPDYQLALVNEQGAVVGVGNAIPFAWDGSPEGLPRGWDEALERAFSHSGREARPNTLLMLTVVVAQGVHGQGLSALMLRALKNLGHVHKLERLVVAVRPVGKVEHPELDLEVYCHQRREDGLLRDNWLRTHERLGARILRVEPRSQHVVAPLADWQRWSGQSFTASGNHPVREALLPVRIDVEAGVGEYHDPSVWMEHPHSPPEEYTWSPVDGQALRLGLREFLPEYMIPEHYRFLPTLPLTESGKVDERALPELPLGPVHHEHVPPQTELQHRLAGLWCKVLELERIGITDDFFELGGHSIRAIQLLAKVNEAFGVSVALKDLLRERTIRGMEKRIIALRAPPSPSGQEAA</sequence>
<dbReference type="Gene3D" id="3.30.300.30">
    <property type="match status" value="2"/>
</dbReference>
<protein>
    <submittedName>
        <fullName evidence="6">Amino acid adenylation domain-containing protein</fullName>
    </submittedName>
</protein>
<dbReference type="Gene3D" id="2.30.38.10">
    <property type="entry name" value="Luciferase, Domain 3"/>
    <property type="match status" value="2"/>
</dbReference>
<dbReference type="EMBL" id="JAXIVS010000001">
    <property type="protein sequence ID" value="MDY7225118.1"/>
    <property type="molecule type" value="Genomic_DNA"/>
</dbReference>
<dbReference type="NCBIfam" id="NF003417">
    <property type="entry name" value="PRK04813.1"/>
    <property type="match status" value="3"/>
</dbReference>
<dbReference type="Gene3D" id="3.30.559.10">
    <property type="entry name" value="Chloramphenicol acetyltransferase-like domain"/>
    <property type="match status" value="2"/>
</dbReference>
<keyword evidence="3" id="KW-0597">Phosphoprotein</keyword>
<organism evidence="6 7">
    <name type="scientific">Hyalangium rubrum</name>
    <dbReference type="NCBI Taxonomy" id="3103134"/>
    <lineage>
        <taxon>Bacteria</taxon>
        <taxon>Pseudomonadati</taxon>
        <taxon>Myxococcota</taxon>
        <taxon>Myxococcia</taxon>
        <taxon>Myxococcales</taxon>
        <taxon>Cystobacterineae</taxon>
        <taxon>Archangiaceae</taxon>
        <taxon>Hyalangium</taxon>
    </lineage>
</organism>
<dbReference type="PROSITE" id="PS50075">
    <property type="entry name" value="CARRIER"/>
    <property type="match status" value="2"/>
</dbReference>
<dbReference type="InterPro" id="IPR020845">
    <property type="entry name" value="AMP-binding_CS"/>
</dbReference>
<dbReference type="InterPro" id="IPR000873">
    <property type="entry name" value="AMP-dep_synth/lig_dom"/>
</dbReference>
<reference evidence="6 7" key="1">
    <citation type="submission" date="2023-12" db="EMBL/GenBank/DDBJ databases">
        <title>the genome sequence of Hyalangium sp. s54d21.</title>
        <authorList>
            <person name="Zhang X."/>
        </authorList>
    </citation>
    <scope>NUCLEOTIDE SEQUENCE [LARGE SCALE GENOMIC DNA]</scope>
    <source>
        <strain evidence="7">s54d21</strain>
    </source>
</reference>
<dbReference type="NCBIfam" id="TIGR01733">
    <property type="entry name" value="AA-adenyl-dom"/>
    <property type="match status" value="2"/>
</dbReference>
<dbReference type="PANTHER" id="PTHR45527">
    <property type="entry name" value="NONRIBOSOMAL PEPTIDE SYNTHETASE"/>
    <property type="match status" value="1"/>
</dbReference>
<accession>A0ABU5GXA3</accession>
<comment type="caution">
    <text evidence="6">The sequence shown here is derived from an EMBL/GenBank/DDBJ whole genome shotgun (WGS) entry which is preliminary data.</text>
</comment>
<proteinExistence type="predicted"/>
<dbReference type="Gene3D" id="3.40.630.30">
    <property type="match status" value="1"/>
</dbReference>
<gene>
    <name evidence="6" type="ORF">SYV04_01940</name>
</gene>
<dbReference type="PROSITE" id="PS00455">
    <property type="entry name" value="AMP_BINDING"/>
    <property type="match status" value="2"/>
</dbReference>
<evidence type="ECO:0000256" key="4">
    <source>
        <dbReference type="SAM" id="MobiDB-lite"/>
    </source>
</evidence>
<evidence type="ECO:0000313" key="7">
    <source>
        <dbReference type="Proteomes" id="UP001291309"/>
    </source>
</evidence>
<dbReference type="Pfam" id="PF00668">
    <property type="entry name" value="Condensation"/>
    <property type="match status" value="2"/>
</dbReference>
<dbReference type="SUPFAM" id="SSF56801">
    <property type="entry name" value="Acetyl-CoA synthetase-like"/>
    <property type="match status" value="2"/>
</dbReference>
<dbReference type="InterPro" id="IPR001242">
    <property type="entry name" value="Condensation_dom"/>
</dbReference>
<dbReference type="Proteomes" id="UP001291309">
    <property type="component" value="Unassembled WGS sequence"/>
</dbReference>
<evidence type="ECO:0000256" key="2">
    <source>
        <dbReference type="ARBA" id="ARBA00022450"/>
    </source>
</evidence>
<dbReference type="InterPro" id="IPR010071">
    <property type="entry name" value="AA_adenyl_dom"/>
</dbReference>
<dbReference type="InterPro" id="IPR036736">
    <property type="entry name" value="ACP-like_sf"/>
</dbReference>
<evidence type="ECO:0000256" key="3">
    <source>
        <dbReference type="ARBA" id="ARBA00022553"/>
    </source>
</evidence>
<evidence type="ECO:0000256" key="1">
    <source>
        <dbReference type="ARBA" id="ARBA00001957"/>
    </source>
</evidence>
<feature type="domain" description="Carrier" evidence="5">
    <location>
        <begin position="2346"/>
        <end position="2421"/>
    </location>
</feature>
<dbReference type="CDD" id="cd19531">
    <property type="entry name" value="LCL_NRPS-like"/>
    <property type="match status" value="2"/>
</dbReference>
<dbReference type="PANTHER" id="PTHR45527:SF1">
    <property type="entry name" value="FATTY ACID SYNTHASE"/>
    <property type="match status" value="1"/>
</dbReference>
<keyword evidence="2" id="KW-0596">Phosphopantetheine</keyword>
<evidence type="ECO:0000313" key="6">
    <source>
        <dbReference type="EMBL" id="MDY7225118.1"/>
    </source>
</evidence>
<dbReference type="CDD" id="cd05930">
    <property type="entry name" value="A_NRPS"/>
    <property type="match status" value="2"/>
</dbReference>
<comment type="cofactor">
    <cofactor evidence="1">
        <name>pantetheine 4'-phosphate</name>
        <dbReference type="ChEBI" id="CHEBI:47942"/>
    </cofactor>
</comment>
<feature type="domain" description="Carrier" evidence="5">
    <location>
        <begin position="1009"/>
        <end position="1084"/>
    </location>
</feature>
<dbReference type="InterPro" id="IPR045851">
    <property type="entry name" value="AMP-bd_C_sf"/>
</dbReference>